<reference evidence="1" key="1">
    <citation type="submission" date="2023-04" db="EMBL/GenBank/DDBJ databases">
        <title>Draft Genome sequencing of Naganishia species isolated from polar environments using Oxford Nanopore Technology.</title>
        <authorList>
            <person name="Leo P."/>
            <person name="Venkateswaran K."/>
        </authorList>
    </citation>
    <scope>NUCLEOTIDE SEQUENCE</scope>
    <source>
        <strain evidence="1">DBVPG 5303</strain>
    </source>
</reference>
<evidence type="ECO:0000313" key="2">
    <source>
        <dbReference type="Proteomes" id="UP001234202"/>
    </source>
</evidence>
<gene>
    <name evidence="1" type="ORF">QFC24_000838</name>
</gene>
<keyword evidence="2" id="KW-1185">Reference proteome</keyword>
<evidence type="ECO:0000313" key="1">
    <source>
        <dbReference type="EMBL" id="KAJ9127430.1"/>
    </source>
</evidence>
<dbReference type="Proteomes" id="UP001234202">
    <property type="component" value="Unassembled WGS sequence"/>
</dbReference>
<organism evidence="1 2">
    <name type="scientific">Naganishia onofrii</name>
    <dbReference type="NCBI Taxonomy" id="1851511"/>
    <lineage>
        <taxon>Eukaryota</taxon>
        <taxon>Fungi</taxon>
        <taxon>Dikarya</taxon>
        <taxon>Basidiomycota</taxon>
        <taxon>Agaricomycotina</taxon>
        <taxon>Tremellomycetes</taxon>
        <taxon>Filobasidiales</taxon>
        <taxon>Filobasidiaceae</taxon>
        <taxon>Naganishia</taxon>
    </lineage>
</organism>
<dbReference type="EMBL" id="JASBWV010000002">
    <property type="protein sequence ID" value="KAJ9127430.1"/>
    <property type="molecule type" value="Genomic_DNA"/>
</dbReference>
<proteinExistence type="predicted"/>
<comment type="caution">
    <text evidence="1">The sequence shown here is derived from an EMBL/GenBank/DDBJ whole genome shotgun (WGS) entry which is preliminary data.</text>
</comment>
<protein>
    <submittedName>
        <fullName evidence="1">Uncharacterized protein</fullName>
    </submittedName>
</protein>
<accession>A0ACC2XUZ2</accession>
<sequence length="507" mass="55261">MHVSAAILAVMAGAAVTSARPTPQAQPVGKKISLQRRGGHAKHEANIDHVFAKQNRVLSRIKANAVYYQRNTGLPFGGQKKAAERERILAEEENTLQKREPATQAWMLESIGDGTWWAGNVSVGTPPQVFEVDFDTGSSDLWVTGNCWYCQTTNKYEPRNSTTSIDLHRNFSISYVDGSKNAGPVYLDTVAIGSLVAENQAVAAVTDASGNIGDPSESVWSIMGMAWPSLSRSGNSTFMNTLAAGNDIPTSQFSFSLDDGSAELYIGGANPDKYQGDFVWVDTAQDYWRVPTGGLSLNGQQLTEPGQFTESPQAIIDTGSTAMYGPKSVVENLYDQIPGAKNLSAVYGSVYSDLRGWYAVPCDFSETVSFIFGGKTFDIAPEDFMELGQVPTNPLYCIGGIIGKDGLPSEYLLTHDHHWINLTAASANAILLSISNTDNDSFHHKKRNLGGVIKYEIAFSYDFSCVPAVFGIAVTCLEPLLRHKEEHRAPAARKTSWKTTQTRFRID</sequence>
<name>A0ACC2XUZ2_9TREE</name>